<protein>
    <recommendedName>
        <fullName evidence="3">SLH domain-containing protein</fullName>
    </recommendedName>
</protein>
<dbReference type="PANTHER" id="PTHR43308">
    <property type="entry name" value="OUTER MEMBRANE PROTEIN ALPHA-RELATED"/>
    <property type="match status" value="1"/>
</dbReference>
<reference evidence="4 5" key="1">
    <citation type="submission" date="2024-06" db="EMBL/GenBank/DDBJ databases">
        <title>Sorghum-associated microbial communities from plants grown in Nebraska, USA.</title>
        <authorList>
            <person name="Schachtman D."/>
        </authorList>
    </citation>
    <scope>NUCLEOTIDE SEQUENCE [LARGE SCALE GENOMIC DNA]</scope>
    <source>
        <strain evidence="4 5">736</strain>
    </source>
</reference>
<accession>A0ABV2PHJ1</accession>
<evidence type="ECO:0000256" key="1">
    <source>
        <dbReference type="ARBA" id="ARBA00022729"/>
    </source>
</evidence>
<evidence type="ECO:0000259" key="3">
    <source>
        <dbReference type="PROSITE" id="PS51272"/>
    </source>
</evidence>
<dbReference type="PROSITE" id="PS51272">
    <property type="entry name" value="SLH"/>
    <property type="match status" value="3"/>
</dbReference>
<dbReference type="InterPro" id="IPR051465">
    <property type="entry name" value="Cell_Envelope_Struct_Comp"/>
</dbReference>
<feature type="domain" description="SLH" evidence="3">
    <location>
        <begin position="28"/>
        <end position="91"/>
    </location>
</feature>
<name>A0ABV2PHJ1_9BACI</name>
<organism evidence="4 5">
    <name type="scientific">Lysinibacillus parviboronicapiens</name>
    <dbReference type="NCBI Taxonomy" id="436516"/>
    <lineage>
        <taxon>Bacteria</taxon>
        <taxon>Bacillati</taxon>
        <taxon>Bacillota</taxon>
        <taxon>Bacilli</taxon>
        <taxon>Bacillales</taxon>
        <taxon>Bacillaceae</taxon>
        <taxon>Lysinibacillus</taxon>
    </lineage>
</organism>
<feature type="signal peptide" evidence="2">
    <location>
        <begin position="1"/>
        <end position="28"/>
    </location>
</feature>
<evidence type="ECO:0000313" key="5">
    <source>
        <dbReference type="Proteomes" id="UP001549363"/>
    </source>
</evidence>
<dbReference type="EMBL" id="JBEPSB010000005">
    <property type="protein sequence ID" value="MET4560427.1"/>
    <property type="molecule type" value="Genomic_DNA"/>
</dbReference>
<proteinExistence type="predicted"/>
<feature type="domain" description="SLH" evidence="3">
    <location>
        <begin position="92"/>
        <end position="148"/>
    </location>
</feature>
<dbReference type="RefSeq" id="WP_354471462.1">
    <property type="nucleotide sequence ID" value="NZ_JBEPSB010000005.1"/>
</dbReference>
<dbReference type="Proteomes" id="UP001549363">
    <property type="component" value="Unassembled WGS sequence"/>
</dbReference>
<sequence>MNTHRFYQMAIAATLATSAIVITTPAQAATSFPDINASTEEGKAILNLAQRGIISGYPDGTFKPANSITRTQAAKILAGILHLDTNNVTNPQFKDIQPGDENYGAIAALANAGIISGSNGYFYPTKNITRGQMSKMIVKGFKLPIADTTDIPFTDVEAGSEYEPYIQTLFANHITKGTTPTTFGPQNNVKRSQLATFVVRAENTLNNATIYASTYNQDYIFASYGGIEPAEDIFAWDEEQDMSESITIKPLKEGTGKLVITGFTEDNEEFTDVFFLVHVKNVNGKLQTTLQEVQETDHIENLPLDLAESDLKFVPTEVTIQTADGQALSPELYALDTKNNATTLSIFKNGQYLLTFTNDTQQQTMAADVYTYDFVRSIDLYELSNDLTFTSEDLSFEPVNVVLEDLNNDYDSAYKIPVKATIEGSTLKVTPLAEGTAILHITGKNGETTYLFIEFLKIAGKWAAYHDVTTDEDEF</sequence>
<keyword evidence="1 2" id="KW-0732">Signal</keyword>
<dbReference type="InterPro" id="IPR001119">
    <property type="entry name" value="SLH_dom"/>
</dbReference>
<evidence type="ECO:0000313" key="4">
    <source>
        <dbReference type="EMBL" id="MET4560427.1"/>
    </source>
</evidence>
<feature type="chain" id="PRO_5046200021" description="SLH domain-containing protein" evidence="2">
    <location>
        <begin position="29"/>
        <end position="475"/>
    </location>
</feature>
<keyword evidence="5" id="KW-1185">Reference proteome</keyword>
<comment type="caution">
    <text evidence="4">The sequence shown here is derived from an EMBL/GenBank/DDBJ whole genome shotgun (WGS) entry which is preliminary data.</text>
</comment>
<feature type="domain" description="SLH" evidence="3">
    <location>
        <begin position="149"/>
        <end position="212"/>
    </location>
</feature>
<gene>
    <name evidence="4" type="ORF">ABIA69_001571</name>
</gene>
<dbReference type="Pfam" id="PF00395">
    <property type="entry name" value="SLH"/>
    <property type="match status" value="3"/>
</dbReference>
<evidence type="ECO:0000256" key="2">
    <source>
        <dbReference type="SAM" id="SignalP"/>
    </source>
</evidence>